<dbReference type="SMART" id="SM00020">
    <property type="entry name" value="Tryp_SPc"/>
    <property type="match status" value="1"/>
</dbReference>
<dbReference type="InterPro" id="IPR033116">
    <property type="entry name" value="TRYPSIN_SER"/>
</dbReference>
<evidence type="ECO:0000256" key="1">
    <source>
        <dbReference type="ARBA" id="ARBA00023157"/>
    </source>
</evidence>
<dbReference type="InterPro" id="IPR043504">
    <property type="entry name" value="Peptidase_S1_PA_chymotrypsin"/>
</dbReference>
<keyword evidence="2" id="KW-0732">Signal</keyword>
<dbReference type="PROSITE" id="PS50240">
    <property type="entry name" value="TRYPSIN_DOM"/>
    <property type="match status" value="1"/>
</dbReference>
<evidence type="ECO:0000313" key="5">
    <source>
        <dbReference type="Proteomes" id="UP000749559"/>
    </source>
</evidence>
<dbReference type="PROSITE" id="PS00135">
    <property type="entry name" value="TRYPSIN_SER"/>
    <property type="match status" value="1"/>
</dbReference>
<dbReference type="GO" id="GO:0006508">
    <property type="term" value="P:proteolysis"/>
    <property type="evidence" value="ECO:0007669"/>
    <property type="project" value="InterPro"/>
</dbReference>
<protein>
    <recommendedName>
        <fullName evidence="3">Peptidase S1 domain-containing protein</fullName>
    </recommendedName>
</protein>
<dbReference type="GO" id="GO:0004252">
    <property type="term" value="F:serine-type endopeptidase activity"/>
    <property type="evidence" value="ECO:0007669"/>
    <property type="project" value="InterPro"/>
</dbReference>
<evidence type="ECO:0000313" key="4">
    <source>
        <dbReference type="EMBL" id="CAH1801578.1"/>
    </source>
</evidence>
<dbReference type="AlphaFoldDB" id="A0A8S4QAI6"/>
<dbReference type="PANTHER" id="PTHR24252">
    <property type="entry name" value="ACROSIN-RELATED"/>
    <property type="match status" value="1"/>
</dbReference>
<sequence length="284" mass="31588">MNILILLACLYGWAYAQSNLECGISKYPDAGSGGSGNPSEHIVGGIISRRHEFPWTVLMNWRSGNNFQQNCGGTLIDNRWVISARHCVYANDPPTDYQLWLKTNVRTDPNGNRAEDGVMYVPELIVRHPEYDSNSYENDLVMFKLPQNVTFDDDLRPACLPPLNDATNWTGTIVTHSGWGNTERNGPATPEQRYTNMQVINYDTCWLETLPDAIGSEERTLCVRGNGTDAGDGDSGGPHVTKVDGRWTLIGVQSWGYWPAGVRPSMINKVSAALPWINEVRANN</sequence>
<comment type="caution">
    <text evidence="4">The sequence shown here is derived from an EMBL/GenBank/DDBJ whole genome shotgun (WGS) entry which is preliminary data.</text>
</comment>
<dbReference type="PRINTS" id="PR00722">
    <property type="entry name" value="CHYMOTRYPSIN"/>
</dbReference>
<evidence type="ECO:0000256" key="2">
    <source>
        <dbReference type="SAM" id="SignalP"/>
    </source>
</evidence>
<dbReference type="FunFam" id="2.40.10.10:FF:000068">
    <property type="entry name" value="transmembrane protease serine 2"/>
    <property type="match status" value="1"/>
</dbReference>
<feature type="signal peptide" evidence="2">
    <location>
        <begin position="1"/>
        <end position="16"/>
    </location>
</feature>
<dbReference type="SUPFAM" id="SSF50494">
    <property type="entry name" value="Trypsin-like serine proteases"/>
    <property type="match status" value="1"/>
</dbReference>
<proteinExistence type="predicted"/>
<dbReference type="Proteomes" id="UP000749559">
    <property type="component" value="Unassembled WGS sequence"/>
</dbReference>
<accession>A0A8S4QAI6</accession>
<name>A0A8S4QAI6_OWEFU</name>
<dbReference type="InterPro" id="IPR001254">
    <property type="entry name" value="Trypsin_dom"/>
</dbReference>
<keyword evidence="1" id="KW-1015">Disulfide bond</keyword>
<feature type="chain" id="PRO_5035934434" description="Peptidase S1 domain-containing protein" evidence="2">
    <location>
        <begin position="17"/>
        <end position="284"/>
    </location>
</feature>
<organism evidence="4 5">
    <name type="scientific">Owenia fusiformis</name>
    <name type="common">Polychaete worm</name>
    <dbReference type="NCBI Taxonomy" id="6347"/>
    <lineage>
        <taxon>Eukaryota</taxon>
        <taxon>Metazoa</taxon>
        <taxon>Spiralia</taxon>
        <taxon>Lophotrochozoa</taxon>
        <taxon>Annelida</taxon>
        <taxon>Polychaeta</taxon>
        <taxon>Sedentaria</taxon>
        <taxon>Canalipalpata</taxon>
        <taxon>Sabellida</taxon>
        <taxon>Oweniida</taxon>
        <taxon>Oweniidae</taxon>
        <taxon>Owenia</taxon>
    </lineage>
</organism>
<reference evidence="4" key="1">
    <citation type="submission" date="2022-03" db="EMBL/GenBank/DDBJ databases">
        <authorList>
            <person name="Martin C."/>
        </authorList>
    </citation>
    <scope>NUCLEOTIDE SEQUENCE</scope>
</reference>
<dbReference type="Gene3D" id="2.40.10.10">
    <property type="entry name" value="Trypsin-like serine proteases"/>
    <property type="match status" value="1"/>
</dbReference>
<feature type="domain" description="Peptidase S1" evidence="3">
    <location>
        <begin position="42"/>
        <end position="282"/>
    </location>
</feature>
<dbReference type="CDD" id="cd00190">
    <property type="entry name" value="Tryp_SPc"/>
    <property type="match status" value="1"/>
</dbReference>
<keyword evidence="5" id="KW-1185">Reference proteome</keyword>
<dbReference type="EMBL" id="CAIIXF020000012">
    <property type="protein sequence ID" value="CAH1801578.1"/>
    <property type="molecule type" value="Genomic_DNA"/>
</dbReference>
<gene>
    <name evidence="4" type="ORF">OFUS_LOCUS25358</name>
</gene>
<dbReference type="InterPro" id="IPR001314">
    <property type="entry name" value="Peptidase_S1A"/>
</dbReference>
<dbReference type="InterPro" id="IPR009003">
    <property type="entry name" value="Peptidase_S1_PA"/>
</dbReference>
<dbReference type="OrthoDB" id="10002959at2759"/>
<evidence type="ECO:0000259" key="3">
    <source>
        <dbReference type="PROSITE" id="PS50240"/>
    </source>
</evidence>
<dbReference type="PANTHER" id="PTHR24252:SF7">
    <property type="entry name" value="HYALIN"/>
    <property type="match status" value="1"/>
</dbReference>
<dbReference type="Pfam" id="PF00089">
    <property type="entry name" value="Trypsin"/>
    <property type="match status" value="1"/>
</dbReference>